<sequence length="144" mass="15495">MTCAILLMEHALSVQRGTRERCAMKNVIITRLVGTVALCVATVSMAKVAITWTEVAQMDATPGGLIECVIKNVPLGSTVTIVKRIVALTVEFLGCVTEKLEVVRMHVKMDGKEANVSGSVMVSFLGIIVLNYVVSALEKNDVTM</sequence>
<evidence type="ECO:0000256" key="1">
    <source>
        <dbReference type="SAM" id="Phobius"/>
    </source>
</evidence>
<organism evidence="2 3">
    <name type="scientific">Crassostrea virginica</name>
    <name type="common">Eastern oyster</name>
    <dbReference type="NCBI Taxonomy" id="6565"/>
    <lineage>
        <taxon>Eukaryota</taxon>
        <taxon>Metazoa</taxon>
        <taxon>Spiralia</taxon>
        <taxon>Lophotrochozoa</taxon>
        <taxon>Mollusca</taxon>
        <taxon>Bivalvia</taxon>
        <taxon>Autobranchia</taxon>
        <taxon>Pteriomorphia</taxon>
        <taxon>Ostreida</taxon>
        <taxon>Ostreoidea</taxon>
        <taxon>Ostreidae</taxon>
        <taxon>Crassostrea</taxon>
    </lineage>
</organism>
<keyword evidence="1" id="KW-1133">Transmembrane helix</keyword>
<gene>
    <name evidence="3" type="primary">LOC111113438</name>
</gene>
<reference evidence="3" key="1">
    <citation type="submission" date="2025-08" db="UniProtKB">
        <authorList>
            <consortium name="RefSeq"/>
        </authorList>
    </citation>
    <scope>IDENTIFICATION</scope>
    <source>
        <tissue evidence="3">Whole sample</tissue>
    </source>
</reference>
<evidence type="ECO:0000313" key="2">
    <source>
        <dbReference type="Proteomes" id="UP000694844"/>
    </source>
</evidence>
<feature type="transmembrane region" description="Helical" evidence="1">
    <location>
        <begin position="114"/>
        <end position="134"/>
    </location>
</feature>
<name>A0A8B8BVX6_CRAVI</name>
<keyword evidence="1" id="KW-0472">Membrane</keyword>
<evidence type="ECO:0000313" key="3">
    <source>
        <dbReference type="RefSeq" id="XP_022307435.1"/>
    </source>
</evidence>
<keyword evidence="1" id="KW-0812">Transmembrane</keyword>
<dbReference type="KEGG" id="cvn:111113438"/>
<proteinExistence type="predicted"/>
<dbReference type="Proteomes" id="UP000694844">
    <property type="component" value="Chromosome 9"/>
</dbReference>
<keyword evidence="2" id="KW-1185">Reference proteome</keyword>
<dbReference type="RefSeq" id="XP_022307435.1">
    <property type="nucleotide sequence ID" value="XM_022451727.1"/>
</dbReference>
<accession>A0A8B8BVX6</accession>
<dbReference type="AlphaFoldDB" id="A0A8B8BVX6"/>
<protein>
    <submittedName>
        <fullName evidence="3">Uncharacterized protein LOC111113438</fullName>
    </submittedName>
</protein>
<dbReference type="GeneID" id="111113438"/>